<reference evidence="1" key="1">
    <citation type="submission" date="2021-02" db="EMBL/GenBank/DDBJ databases">
        <authorList>
            <person name="Dougan E. K."/>
            <person name="Rhodes N."/>
            <person name="Thang M."/>
            <person name="Chan C."/>
        </authorList>
    </citation>
    <scope>NUCLEOTIDE SEQUENCE</scope>
</reference>
<proteinExistence type="predicted"/>
<organism evidence="1 2">
    <name type="scientific">Symbiodinium necroappetens</name>
    <dbReference type="NCBI Taxonomy" id="1628268"/>
    <lineage>
        <taxon>Eukaryota</taxon>
        <taxon>Sar</taxon>
        <taxon>Alveolata</taxon>
        <taxon>Dinophyceae</taxon>
        <taxon>Suessiales</taxon>
        <taxon>Symbiodiniaceae</taxon>
        <taxon>Symbiodinium</taxon>
    </lineage>
</organism>
<comment type="caution">
    <text evidence="1">The sequence shown here is derived from an EMBL/GenBank/DDBJ whole genome shotgun (WGS) entry which is preliminary data.</text>
</comment>
<dbReference type="OrthoDB" id="438871at2759"/>
<protein>
    <submittedName>
        <fullName evidence="1">Uncharacterized protein</fullName>
    </submittedName>
</protein>
<evidence type="ECO:0000313" key="1">
    <source>
        <dbReference type="EMBL" id="CAE7873804.1"/>
    </source>
</evidence>
<accession>A0A813AMS0</accession>
<dbReference type="EMBL" id="CAJNJA010061542">
    <property type="protein sequence ID" value="CAE7873804.1"/>
    <property type="molecule type" value="Genomic_DNA"/>
</dbReference>
<dbReference type="AlphaFoldDB" id="A0A813AMS0"/>
<dbReference type="Proteomes" id="UP000601435">
    <property type="component" value="Unassembled WGS sequence"/>
</dbReference>
<evidence type="ECO:0000313" key="2">
    <source>
        <dbReference type="Proteomes" id="UP000601435"/>
    </source>
</evidence>
<sequence length="153" mass="17464">MFSARFDGGEVEAKIRRVYKILKDHRFNVLMVAAKGGDDFGTMTMQYLNETYEKRGVIISVCTRHYGEKTSSSYSSFKELRYAQDWAVDVLPLRMHEVYPPEPPSGPGHKFDKKGEAKALIRMIIPPSLAYIDCRELSETEIARKIADSLLKL</sequence>
<gene>
    <name evidence="1" type="ORF">SNEC2469_LOCUS28372</name>
</gene>
<keyword evidence="2" id="KW-1185">Reference proteome</keyword>
<name>A0A813AMS0_9DINO</name>